<dbReference type="CDD" id="cd11576">
    <property type="entry name" value="GH99_GH71_like_2"/>
    <property type="match status" value="1"/>
</dbReference>
<proteinExistence type="predicted"/>
<feature type="chain" id="PRO_5047258610" description="Xylosidase" evidence="1">
    <location>
        <begin position="29"/>
        <end position="574"/>
    </location>
</feature>
<evidence type="ECO:0000313" key="3">
    <source>
        <dbReference type="Proteomes" id="UP001258315"/>
    </source>
</evidence>
<evidence type="ECO:0000313" key="2">
    <source>
        <dbReference type="EMBL" id="MDT3402336.1"/>
    </source>
</evidence>
<dbReference type="Gene3D" id="3.20.20.80">
    <property type="entry name" value="Glycosidases"/>
    <property type="match status" value="1"/>
</dbReference>
<keyword evidence="1" id="KW-0732">Signal</keyword>
<dbReference type="EMBL" id="JAVLVU010000001">
    <property type="protein sequence ID" value="MDT3402336.1"/>
    <property type="molecule type" value="Genomic_DNA"/>
</dbReference>
<protein>
    <recommendedName>
        <fullName evidence="4">Xylosidase</fullName>
    </recommendedName>
</protein>
<name>A0ABU3GS86_9SPHI</name>
<accession>A0ABU3GS86</accession>
<dbReference type="RefSeq" id="WP_311948712.1">
    <property type="nucleotide sequence ID" value="NZ_JAVLVU010000001.1"/>
</dbReference>
<dbReference type="Proteomes" id="UP001258315">
    <property type="component" value="Unassembled WGS sequence"/>
</dbReference>
<evidence type="ECO:0000256" key="1">
    <source>
        <dbReference type="SAM" id="SignalP"/>
    </source>
</evidence>
<gene>
    <name evidence="2" type="ORF">QE417_001408</name>
</gene>
<evidence type="ECO:0008006" key="4">
    <source>
        <dbReference type="Google" id="ProtNLM"/>
    </source>
</evidence>
<keyword evidence="3" id="KW-1185">Reference proteome</keyword>
<organism evidence="2 3">
    <name type="scientific">Mucilaginibacter terrae</name>
    <dbReference type="NCBI Taxonomy" id="1955052"/>
    <lineage>
        <taxon>Bacteria</taxon>
        <taxon>Pseudomonadati</taxon>
        <taxon>Bacteroidota</taxon>
        <taxon>Sphingobacteriia</taxon>
        <taxon>Sphingobacteriales</taxon>
        <taxon>Sphingobacteriaceae</taxon>
        <taxon>Mucilaginibacter</taxon>
    </lineage>
</organism>
<sequence length="574" mass="63447">MTYLKTKKRLRYAVPAALALFAVACAKAPGIDAHQTGNLSNKSRLLASPVGDVVGKTIVGYQGWFAAAGDGQPGGKNWWWHWTENWNALPSNNDKALWAWPDVRDYDKTYQTGYPALNNGNPAKLYSCVDQQTVTMQFQWMQENGIDGAALQRFNPTGEEGPLRDRAAQNVRTAAEATGRKFYIMYDATDWVNMQMEMKNDWTSKMKGFTSSNAYARQNGKPVVAIWGFGYDDNHHPWTAAVCLDVVNWFKAQGCYVIGGVPREWRFASGDRASFANVYKAFDMLSPWLVGAVNNVGDADRIYNDFIVGDAAYCKANQIDYQPCVLPGGLGQRAHGDLMWRMFYNAIRAGSQGLYISMYDEYNEGNQIAKTAPTKAWLPAGSRYEALDNDGVFCTSDYYLRLTRDGNRMLKGMIPLTALRPTIPGIDYIETCDQLTGWSSANALSVVTNGRKQGDGFLRSTGSGTDDFSKVITPALNSGATPATGRLQFWYYVSDVTRLSGEDQIEIGSGGGPDRDEYSWSIGPLTNGWNLISKPLSAAVRTGNPNLNAINWLRVYHYKNGSVTTGLDGIQIIP</sequence>
<dbReference type="PROSITE" id="PS51257">
    <property type="entry name" value="PROKAR_LIPOPROTEIN"/>
    <property type="match status" value="1"/>
</dbReference>
<comment type="caution">
    <text evidence="2">The sequence shown here is derived from an EMBL/GenBank/DDBJ whole genome shotgun (WGS) entry which is preliminary data.</text>
</comment>
<feature type="signal peptide" evidence="1">
    <location>
        <begin position="1"/>
        <end position="28"/>
    </location>
</feature>
<reference evidence="3" key="1">
    <citation type="submission" date="2023-07" db="EMBL/GenBank/DDBJ databases">
        <title>Functional and genomic diversity of the sorghum phyllosphere microbiome.</title>
        <authorList>
            <person name="Shade A."/>
        </authorList>
    </citation>
    <scope>NUCLEOTIDE SEQUENCE [LARGE SCALE GENOMIC DNA]</scope>
    <source>
        <strain evidence="3">SORGH_AS_0422</strain>
    </source>
</reference>